<dbReference type="Pfam" id="PF24608">
    <property type="entry name" value="PDDEXK_15"/>
    <property type="match status" value="1"/>
</dbReference>
<dbReference type="InterPro" id="IPR056931">
    <property type="entry name" value="D14-like"/>
</dbReference>
<sequence length="202" mass="23649">MVNSKQKGNTFERKIAKILGDWWGFKFSRTPQSGGSHWLADNNAVGDIVAPPQANFPLVIECKHRENWTIENIMLNNKDPHTWWEQVITDSNRIGKAPCLIFTRNRANTFVALPYIESIYEDVRDTGEPIMRTDFITENIRKDKQYFDVMIMTIDTLTSFKTSYIKYHYDDFKPEPYKVIESETTQDNKDEDKAIENIMNKI</sequence>
<organism evidence="1 2">
    <name type="scientific">Staphylococcus phage phiSA_BS1</name>
    <dbReference type="NCBI Taxonomy" id="2126734"/>
    <lineage>
        <taxon>Viruses</taxon>
        <taxon>Duplodnaviria</taxon>
        <taxon>Heunggongvirae</taxon>
        <taxon>Uroviricota</taxon>
        <taxon>Caudoviricetes</taxon>
        <taxon>Herelleviridae</taxon>
        <taxon>Twortvirinae</taxon>
        <taxon>Baoshanvirus</taxon>
        <taxon>Baoshanvirus BS1</taxon>
    </lineage>
</organism>
<dbReference type="Gene3D" id="3.40.1350.10">
    <property type="match status" value="1"/>
</dbReference>
<keyword evidence="2" id="KW-1185">Reference proteome</keyword>
<dbReference type="KEGG" id="vg:54990040"/>
<dbReference type="Proteomes" id="UP000241797">
    <property type="component" value="Segment"/>
</dbReference>
<protein>
    <recommendedName>
        <fullName evidence="3">Resolvase</fullName>
    </recommendedName>
</protein>
<dbReference type="InterPro" id="IPR011856">
    <property type="entry name" value="tRNA_endonuc-like_dom_sf"/>
</dbReference>
<reference evidence="1 2" key="1">
    <citation type="submission" date="2018-03" db="EMBL/GenBank/DDBJ databases">
        <title>Isolation, the biological characteristics and genomics of two new strains of lysate Staphylococcus aureus phage.</title>
        <authorList>
            <person name="Jin X."/>
            <person name="Zhang C."/>
        </authorList>
    </citation>
    <scope>NUCLEOTIDE SEQUENCE [LARGE SCALE GENOMIC DNA]</scope>
</reference>
<evidence type="ECO:0000313" key="2">
    <source>
        <dbReference type="Proteomes" id="UP000241797"/>
    </source>
</evidence>
<name>A0A2P1MXK3_9CAUD</name>
<dbReference type="GO" id="GO:0003676">
    <property type="term" value="F:nucleic acid binding"/>
    <property type="evidence" value="ECO:0007669"/>
    <property type="project" value="InterPro"/>
</dbReference>
<evidence type="ECO:0008006" key="3">
    <source>
        <dbReference type="Google" id="ProtNLM"/>
    </source>
</evidence>
<dbReference type="GeneID" id="54990040"/>
<accession>A0A2P1MXK3</accession>
<dbReference type="EMBL" id="MH078572">
    <property type="protein sequence ID" value="AVP40301.1"/>
    <property type="molecule type" value="Genomic_DNA"/>
</dbReference>
<evidence type="ECO:0000313" key="1">
    <source>
        <dbReference type="EMBL" id="AVP40301.1"/>
    </source>
</evidence>
<dbReference type="RefSeq" id="YP_009799551.1">
    <property type="nucleotide sequence ID" value="NC_047945.1"/>
</dbReference>
<proteinExistence type="predicted"/>